<dbReference type="Pfam" id="PF06980">
    <property type="entry name" value="DUF1302"/>
    <property type="match status" value="1"/>
</dbReference>
<evidence type="ECO:0000313" key="2">
    <source>
        <dbReference type="Proteomes" id="UP000238220"/>
    </source>
</evidence>
<proteinExistence type="predicted"/>
<name>A0A2S5TLR7_9GAMM</name>
<keyword evidence="2" id="KW-1185">Reference proteome</keyword>
<dbReference type="OrthoDB" id="7000272at2"/>
<gene>
    <name evidence="1" type="ORF">C3942_03375</name>
</gene>
<dbReference type="Proteomes" id="UP000238220">
    <property type="component" value="Unassembled WGS sequence"/>
</dbReference>
<dbReference type="EMBL" id="PSNW01000001">
    <property type="protein sequence ID" value="PPE75935.1"/>
    <property type="molecule type" value="Genomic_DNA"/>
</dbReference>
<dbReference type="RefSeq" id="WP_104228900.1">
    <property type="nucleotide sequence ID" value="NZ_PSNW01000001.1"/>
</dbReference>
<comment type="caution">
    <text evidence="1">The sequence shown here is derived from an EMBL/GenBank/DDBJ whole genome shotgun (WGS) entry which is preliminary data.</text>
</comment>
<evidence type="ECO:0000313" key="1">
    <source>
        <dbReference type="EMBL" id="PPE75935.1"/>
    </source>
</evidence>
<dbReference type="AlphaFoldDB" id="A0A2S5TLR7"/>
<accession>A0A2S5TLR7</accession>
<sequence length="723" mass="79196">MNHTAATGGRARSAGLIAGLLSCGQAVALDYEWRDIDISLNGRASIGAMWRMEERDNRLVGKLNVPGQQGLCSRDDCIDLGGDSEPNQRLVDAQGAYIGHAFDDGNLNYDQYDMTSAVARLKADTVLTWGETLLKLSGVAFFDAVNVDADDYHPDTTHQPRHTKRSQRVERDLGTDIDLLQLYVARSFELENHTVNVSVGQQVLRWGESNLVALNSLAEINPPDENIFWMPGAQLPDAFQAVPLAILSADLTDTVDAELFYQFGWRPAKAAAAGGFMSLFESANGRDHFILTQGQTPEDPDGEHHISGLATLLTDSSATARMIGSNDPEDGGQFGLRLNWRVDELLGGTQFSFYAANYHSRVPYLSMIAGDESCIRDSTTIVGAVLDCPLLLSGSLDLADLLYHYLGVDLSGIPPVDIDLSNGNDALPFDTPKGFLDYPEDIQMYGISFNTTVGSWSLSGEYAYRPNLPLQVALTDVIMTAAQPLFPRQDIVVGLPQLATIPGARTFIPDFLSVYRGYDNSIPERSIQAGQVIRGYERMKVGQFNLSAIKALSPSDLPFPLGTDQILVLLESGITHVLDMPDREQLQFEGFILHKNTHASPGADGTGSGGVPGLRLTPTQQTEGFADDFAWGYRISVMMEYNDVLGQLNMKPWLIWGHDVQGISPLPKSGYQGFAEGRTFFQIGSEFYFLKDWSGGLFYRGSSGSNETLRDRDSLTAYVAYTF</sequence>
<organism evidence="1 2">
    <name type="scientific">Solimonas fluminis</name>
    <dbReference type="NCBI Taxonomy" id="2086571"/>
    <lineage>
        <taxon>Bacteria</taxon>
        <taxon>Pseudomonadati</taxon>
        <taxon>Pseudomonadota</taxon>
        <taxon>Gammaproteobacteria</taxon>
        <taxon>Nevskiales</taxon>
        <taxon>Nevskiaceae</taxon>
        <taxon>Solimonas</taxon>
    </lineage>
</organism>
<evidence type="ECO:0008006" key="3">
    <source>
        <dbReference type="Google" id="ProtNLM"/>
    </source>
</evidence>
<protein>
    <recommendedName>
        <fullName evidence="3">DUF1302 domain-containing protein</fullName>
    </recommendedName>
</protein>
<dbReference type="InterPro" id="IPR010727">
    <property type="entry name" value="DUF1302"/>
</dbReference>
<reference evidence="1 2" key="1">
    <citation type="submission" date="2018-02" db="EMBL/GenBank/DDBJ databases">
        <title>Genome sequencing of Solimonas sp. HR-BB.</title>
        <authorList>
            <person name="Lee Y."/>
            <person name="Jeon C.O."/>
        </authorList>
    </citation>
    <scope>NUCLEOTIDE SEQUENCE [LARGE SCALE GENOMIC DNA]</scope>
    <source>
        <strain evidence="1 2">HR-BB</strain>
    </source>
</reference>